<evidence type="ECO:0000313" key="3">
    <source>
        <dbReference type="EMBL" id="GHO89826.1"/>
    </source>
</evidence>
<name>A0ABQ3VVN9_9CHLR</name>
<comment type="caution">
    <text evidence="1">Lacks conserved residue(s) required for the propagation of feature annotation.</text>
</comment>
<reference evidence="3 4" key="1">
    <citation type="journal article" date="2021" name="Int. J. Syst. Evol. Microbiol.">
        <title>Reticulibacter mediterranei gen. nov., sp. nov., within the new family Reticulibacteraceae fam. nov., and Ktedonospora formicarum gen. nov., sp. nov., Ktedonobacter robiniae sp. nov., Dictyobacter formicarum sp. nov. and Dictyobacter arantiisoli sp. nov., belonging to the class Ktedonobacteria.</title>
        <authorList>
            <person name="Yabe S."/>
            <person name="Zheng Y."/>
            <person name="Wang C.M."/>
            <person name="Sakai Y."/>
            <person name="Abe K."/>
            <person name="Yokota A."/>
            <person name="Donadio S."/>
            <person name="Cavaletti L."/>
            <person name="Monciardini P."/>
        </authorList>
    </citation>
    <scope>NUCLEOTIDE SEQUENCE [LARGE SCALE GENOMIC DNA]</scope>
    <source>
        <strain evidence="3 4">SOSP1-9</strain>
    </source>
</reference>
<keyword evidence="4" id="KW-1185">Reference proteome</keyword>
<comment type="caution">
    <text evidence="3">The sequence shown here is derived from an EMBL/GenBank/DDBJ whole genome shotgun (WGS) entry which is preliminary data.</text>
</comment>
<accession>A0ABQ3VVN9</accession>
<dbReference type="SUPFAM" id="SSF52172">
    <property type="entry name" value="CheY-like"/>
    <property type="match status" value="1"/>
</dbReference>
<dbReference type="PROSITE" id="PS50110">
    <property type="entry name" value="RESPONSE_REGULATORY"/>
    <property type="match status" value="1"/>
</dbReference>
<dbReference type="RefSeq" id="WP_201367380.1">
    <property type="nucleotide sequence ID" value="NZ_BNJJ01000047.1"/>
</dbReference>
<evidence type="ECO:0000256" key="1">
    <source>
        <dbReference type="PROSITE-ProRule" id="PRU00169"/>
    </source>
</evidence>
<dbReference type="InterPro" id="IPR011006">
    <property type="entry name" value="CheY-like_superfamily"/>
</dbReference>
<dbReference type="EMBL" id="BNJJ01000047">
    <property type="protein sequence ID" value="GHO89826.1"/>
    <property type="molecule type" value="Genomic_DNA"/>
</dbReference>
<evidence type="ECO:0000313" key="4">
    <source>
        <dbReference type="Proteomes" id="UP000635565"/>
    </source>
</evidence>
<protein>
    <recommendedName>
        <fullName evidence="2">Response regulatory domain-containing protein</fullName>
    </recommendedName>
</protein>
<dbReference type="InterPro" id="IPR001789">
    <property type="entry name" value="Sig_transdc_resp-reg_receiver"/>
</dbReference>
<dbReference type="Gene3D" id="3.40.50.2300">
    <property type="match status" value="1"/>
</dbReference>
<proteinExistence type="predicted"/>
<feature type="domain" description="Response regulatory" evidence="2">
    <location>
        <begin position="1"/>
        <end position="56"/>
    </location>
</feature>
<organism evidence="3 4">
    <name type="scientific">Dictyobacter formicarum</name>
    <dbReference type="NCBI Taxonomy" id="2778368"/>
    <lineage>
        <taxon>Bacteria</taxon>
        <taxon>Bacillati</taxon>
        <taxon>Chloroflexota</taxon>
        <taxon>Ktedonobacteria</taxon>
        <taxon>Ktedonobacterales</taxon>
        <taxon>Dictyobacteraceae</taxon>
        <taxon>Dictyobacter</taxon>
    </lineage>
</organism>
<evidence type="ECO:0000259" key="2">
    <source>
        <dbReference type="PROSITE" id="PS50110"/>
    </source>
</evidence>
<dbReference type="Proteomes" id="UP000635565">
    <property type="component" value="Unassembled WGS sequence"/>
</dbReference>
<gene>
    <name evidence="3" type="ORF">KSZ_78320</name>
</gene>
<sequence length="78" mass="9200">MRLLRGDPRTRNVPLFDLTCMTREEDRLTLLLRAADEYLTKPFKKTLLIARIEHVLRLTPAERHIRTDSLAQSRKNVD</sequence>